<sequence length="109" mass="12311">MDLPFSKIRYISGQIWYPCIASENTYRQLCVTKVGIAKACLSAGYKNSIDEVGVDIGDSWLGTYEFYKPNGMVYSKDTDIGMQNLQINNQLSIRDLGPYIRIDDSTLLQ</sequence>
<proteinExistence type="predicted"/>
<dbReference type="Proteomes" id="UP000070444">
    <property type="component" value="Unassembled WGS sequence"/>
</dbReference>
<accession>A0A137PG88</accession>
<organism evidence="1 2">
    <name type="scientific">Conidiobolus coronatus (strain ATCC 28846 / CBS 209.66 / NRRL 28638)</name>
    <name type="common">Delacroixia coronata</name>
    <dbReference type="NCBI Taxonomy" id="796925"/>
    <lineage>
        <taxon>Eukaryota</taxon>
        <taxon>Fungi</taxon>
        <taxon>Fungi incertae sedis</taxon>
        <taxon>Zoopagomycota</taxon>
        <taxon>Entomophthoromycotina</taxon>
        <taxon>Entomophthoromycetes</taxon>
        <taxon>Entomophthorales</taxon>
        <taxon>Ancylistaceae</taxon>
        <taxon>Conidiobolus</taxon>
    </lineage>
</organism>
<gene>
    <name evidence="1" type="ORF">CONCODRAFT_3073</name>
</gene>
<protein>
    <submittedName>
        <fullName evidence="1">Uncharacterized protein</fullName>
    </submittedName>
</protein>
<reference evidence="1 2" key="1">
    <citation type="journal article" date="2015" name="Genome Biol. Evol.">
        <title>Phylogenomic analyses indicate that early fungi evolved digesting cell walls of algal ancestors of land plants.</title>
        <authorList>
            <person name="Chang Y."/>
            <person name="Wang S."/>
            <person name="Sekimoto S."/>
            <person name="Aerts A.L."/>
            <person name="Choi C."/>
            <person name="Clum A."/>
            <person name="LaButti K.M."/>
            <person name="Lindquist E.A."/>
            <person name="Yee Ngan C."/>
            <person name="Ohm R.A."/>
            <person name="Salamov A.A."/>
            <person name="Grigoriev I.V."/>
            <person name="Spatafora J.W."/>
            <person name="Berbee M.L."/>
        </authorList>
    </citation>
    <scope>NUCLEOTIDE SEQUENCE [LARGE SCALE GENOMIC DNA]</scope>
    <source>
        <strain evidence="1 2">NRRL 28638</strain>
    </source>
</reference>
<evidence type="ECO:0000313" key="1">
    <source>
        <dbReference type="EMBL" id="KXN73998.1"/>
    </source>
</evidence>
<name>A0A137PG88_CONC2</name>
<dbReference type="EMBL" id="KQ964429">
    <property type="protein sequence ID" value="KXN73998.1"/>
    <property type="molecule type" value="Genomic_DNA"/>
</dbReference>
<keyword evidence="2" id="KW-1185">Reference proteome</keyword>
<evidence type="ECO:0000313" key="2">
    <source>
        <dbReference type="Proteomes" id="UP000070444"/>
    </source>
</evidence>
<dbReference type="AlphaFoldDB" id="A0A137PG88"/>